<dbReference type="CDD" id="cd07432">
    <property type="entry name" value="PHP_HisPPase"/>
    <property type="match status" value="1"/>
</dbReference>
<dbReference type="GO" id="GO:0035312">
    <property type="term" value="F:5'-3' DNA exonuclease activity"/>
    <property type="evidence" value="ECO:0007669"/>
    <property type="project" value="TreeGrafter"/>
</dbReference>
<dbReference type="InterPro" id="IPR016195">
    <property type="entry name" value="Pol/histidinol_Pase-like"/>
</dbReference>
<reference evidence="2 3" key="1">
    <citation type="submission" date="2017-04" db="EMBL/GenBank/DDBJ databases">
        <authorList>
            <person name="Afonso C.L."/>
            <person name="Miller P.J."/>
            <person name="Scott M.A."/>
            <person name="Spackman E."/>
            <person name="Goraichik I."/>
            <person name="Dimitrov K.M."/>
            <person name="Suarez D.L."/>
            <person name="Swayne D.E."/>
        </authorList>
    </citation>
    <scope>NUCLEOTIDE SEQUENCE [LARGE SCALE GENOMIC DNA]</scope>
    <source>
        <strain evidence="2 3">DSM 12816</strain>
    </source>
</reference>
<keyword evidence="3" id="KW-1185">Reference proteome</keyword>
<organism evidence="2 3">
    <name type="scientific">Papillibacter cinnamivorans DSM 12816</name>
    <dbReference type="NCBI Taxonomy" id="1122930"/>
    <lineage>
        <taxon>Bacteria</taxon>
        <taxon>Bacillati</taxon>
        <taxon>Bacillota</taxon>
        <taxon>Clostridia</taxon>
        <taxon>Eubacteriales</taxon>
        <taxon>Oscillospiraceae</taxon>
        <taxon>Papillibacter</taxon>
    </lineage>
</organism>
<dbReference type="PANTHER" id="PTHR42924:SF3">
    <property type="entry name" value="POLYMERASE_HISTIDINOL PHOSPHATASE N-TERMINAL DOMAIN-CONTAINING PROTEIN"/>
    <property type="match status" value="1"/>
</dbReference>
<feature type="domain" description="Polymerase/histidinol phosphatase N-terminal" evidence="1">
    <location>
        <begin position="5"/>
        <end position="73"/>
    </location>
</feature>
<dbReference type="InterPro" id="IPR052018">
    <property type="entry name" value="PHP_domain"/>
</dbReference>
<proteinExistence type="predicted"/>
<dbReference type="OrthoDB" id="9791620at2"/>
<dbReference type="Proteomes" id="UP000192790">
    <property type="component" value="Unassembled WGS sequence"/>
</dbReference>
<protein>
    <recommendedName>
        <fullName evidence="1">Polymerase/histidinol phosphatase N-terminal domain-containing protein</fullName>
    </recommendedName>
</protein>
<dbReference type="PANTHER" id="PTHR42924">
    <property type="entry name" value="EXONUCLEASE"/>
    <property type="match status" value="1"/>
</dbReference>
<evidence type="ECO:0000313" key="3">
    <source>
        <dbReference type="Proteomes" id="UP000192790"/>
    </source>
</evidence>
<dbReference type="EMBL" id="FWXW01000003">
    <property type="protein sequence ID" value="SMC55582.1"/>
    <property type="molecule type" value="Genomic_DNA"/>
</dbReference>
<sequence length="241" mass="26556">MELTYDLHIHSCLSPCADDDMTPNNIVGLARLLKLDLIAVTDHNTVKNAVAAYEVGLEQGLMVLPGMELETAEEVHVVCLFPDPKKAVAFEKEIALLSPPVKNRPEIFGRQILMDRNDLVLGEEDRLLLTATRLSVDAVSAAVKVFQGAAFPAHIDRPSFSMLANLGDIPDSSGFTAVEISKIASLEDLERRFPAVGRFLVLRNSDAHRLTDISVLGNKLLVPEFSPEAVIHRLNEVKRRE</sequence>
<dbReference type="SUPFAM" id="SSF89550">
    <property type="entry name" value="PHP domain-like"/>
    <property type="match status" value="1"/>
</dbReference>
<dbReference type="STRING" id="1122930.SAMN02745168_1478"/>
<dbReference type="Pfam" id="PF02811">
    <property type="entry name" value="PHP"/>
    <property type="match status" value="1"/>
</dbReference>
<dbReference type="RefSeq" id="WP_084234083.1">
    <property type="nucleotide sequence ID" value="NZ_FWXW01000003.1"/>
</dbReference>
<dbReference type="InterPro" id="IPR004013">
    <property type="entry name" value="PHP_dom"/>
</dbReference>
<evidence type="ECO:0000259" key="1">
    <source>
        <dbReference type="SMART" id="SM00481"/>
    </source>
</evidence>
<accession>A0A1W2A539</accession>
<evidence type="ECO:0000313" key="2">
    <source>
        <dbReference type="EMBL" id="SMC55582.1"/>
    </source>
</evidence>
<gene>
    <name evidence="2" type="ORF">SAMN02745168_1478</name>
</gene>
<dbReference type="GO" id="GO:0004534">
    <property type="term" value="F:5'-3' RNA exonuclease activity"/>
    <property type="evidence" value="ECO:0007669"/>
    <property type="project" value="TreeGrafter"/>
</dbReference>
<dbReference type="Gene3D" id="3.20.20.140">
    <property type="entry name" value="Metal-dependent hydrolases"/>
    <property type="match status" value="1"/>
</dbReference>
<name>A0A1W2A539_9FIRM</name>
<dbReference type="InterPro" id="IPR003141">
    <property type="entry name" value="Pol/His_phosphatase_N"/>
</dbReference>
<dbReference type="AlphaFoldDB" id="A0A1W2A539"/>
<dbReference type="SMART" id="SM00481">
    <property type="entry name" value="POLIIIAc"/>
    <property type="match status" value="1"/>
</dbReference>